<evidence type="ECO:0000256" key="2">
    <source>
        <dbReference type="ARBA" id="ARBA00004123"/>
    </source>
</evidence>
<dbReference type="Pfam" id="PF10584">
    <property type="entry name" value="Proteasome_A_N"/>
    <property type="match status" value="1"/>
</dbReference>
<keyword evidence="11 17" id="KW-1133">Transmembrane helix</keyword>
<feature type="domain" description="Proteasome alpha-type subunits" evidence="18">
    <location>
        <begin position="17"/>
        <end position="39"/>
    </location>
</feature>
<evidence type="ECO:0000256" key="7">
    <source>
        <dbReference type="ARBA" id="ARBA00021343"/>
    </source>
</evidence>
<proteinExistence type="inferred from homology"/>
<evidence type="ECO:0000256" key="1">
    <source>
        <dbReference type="ARBA" id="ARBA00002000"/>
    </source>
</evidence>
<evidence type="ECO:0000259" key="18">
    <source>
        <dbReference type="PROSITE" id="PS00388"/>
    </source>
</evidence>
<dbReference type="Pfam" id="PF05934">
    <property type="entry name" value="MCLC"/>
    <property type="match status" value="1"/>
</dbReference>
<evidence type="ECO:0000256" key="9">
    <source>
        <dbReference type="ARBA" id="ARBA00022692"/>
    </source>
</evidence>
<evidence type="ECO:0000256" key="13">
    <source>
        <dbReference type="ARBA" id="ARBA00023242"/>
    </source>
</evidence>
<dbReference type="GO" id="GO:0016020">
    <property type="term" value="C:membrane"/>
    <property type="evidence" value="ECO:0007669"/>
    <property type="project" value="UniProtKB-SubCell"/>
</dbReference>
<evidence type="ECO:0000256" key="17">
    <source>
        <dbReference type="SAM" id="Phobius"/>
    </source>
</evidence>
<dbReference type="InterPro" id="IPR009231">
    <property type="entry name" value="Chloride_chnl_CLIC-like"/>
</dbReference>
<dbReference type="Gene3D" id="3.60.20.10">
    <property type="entry name" value="Glutamine Phosphoribosylpyrophosphate, subunit 1, domain 1"/>
    <property type="match status" value="1"/>
</dbReference>
<dbReference type="FunFam" id="3.60.20.10:FF:000019">
    <property type="entry name" value="Proteasome subunit alpha type"/>
    <property type="match status" value="1"/>
</dbReference>
<comment type="similarity">
    <text evidence="5">Belongs to the chloride channel MCLC family.</text>
</comment>
<dbReference type="PANTHER" id="PTHR11599">
    <property type="entry name" value="PROTEASOME SUBUNIT ALPHA/BETA"/>
    <property type="match status" value="1"/>
</dbReference>
<keyword evidence="13" id="KW-0539">Nucleus</keyword>
<dbReference type="GO" id="GO:0005829">
    <property type="term" value="C:cytosol"/>
    <property type="evidence" value="ECO:0007669"/>
    <property type="project" value="UniProtKB-ARBA"/>
</dbReference>
<dbReference type="Pfam" id="PF00227">
    <property type="entry name" value="Proteasome"/>
    <property type="match status" value="1"/>
</dbReference>
<name>A0A7R9A2E5_9CRUS</name>
<feature type="region of interest" description="Disordered" evidence="16">
    <location>
        <begin position="627"/>
        <end position="669"/>
    </location>
</feature>
<dbReference type="InterPro" id="IPR000426">
    <property type="entry name" value="Proteasome_asu_N"/>
</dbReference>
<feature type="transmembrane region" description="Helical" evidence="17">
    <location>
        <begin position="461"/>
        <end position="483"/>
    </location>
</feature>
<dbReference type="GO" id="GO:0019773">
    <property type="term" value="C:proteasome core complex, alpha-subunit complex"/>
    <property type="evidence" value="ECO:0007669"/>
    <property type="project" value="UniProtKB-UniRule"/>
</dbReference>
<evidence type="ECO:0000256" key="10">
    <source>
        <dbReference type="ARBA" id="ARBA00022942"/>
    </source>
</evidence>
<dbReference type="CDD" id="cd03753">
    <property type="entry name" value="proteasome_alpha_type_5"/>
    <property type="match status" value="1"/>
</dbReference>
<dbReference type="PROSITE" id="PS00388">
    <property type="entry name" value="PROTEASOME_ALPHA_1"/>
    <property type="match status" value="1"/>
</dbReference>
<feature type="transmembrane region" description="Helical" evidence="17">
    <location>
        <begin position="306"/>
        <end position="324"/>
    </location>
</feature>
<evidence type="ECO:0000256" key="11">
    <source>
        <dbReference type="ARBA" id="ARBA00022989"/>
    </source>
</evidence>
<accession>A0A7R9A2E5</accession>
<dbReference type="Proteomes" id="UP000677054">
    <property type="component" value="Unassembled WGS sequence"/>
</dbReference>
<comment type="similarity">
    <text evidence="15">Belongs to the peptidase T1A family.</text>
</comment>
<dbReference type="SMART" id="SM00948">
    <property type="entry name" value="Proteasome_A_N"/>
    <property type="match status" value="1"/>
</dbReference>
<evidence type="ECO:0000313" key="20">
    <source>
        <dbReference type="Proteomes" id="UP000677054"/>
    </source>
</evidence>
<dbReference type="NCBIfam" id="NF003075">
    <property type="entry name" value="PRK03996.1"/>
    <property type="match status" value="1"/>
</dbReference>
<dbReference type="OrthoDB" id="431557at2759"/>
<reference evidence="19" key="1">
    <citation type="submission" date="2020-11" db="EMBL/GenBank/DDBJ databases">
        <authorList>
            <person name="Tran Van P."/>
        </authorList>
    </citation>
    <scope>NUCLEOTIDE SEQUENCE</scope>
</reference>
<dbReference type="InterPro" id="IPR033812">
    <property type="entry name" value="Proteasome_alpha_type_5"/>
</dbReference>
<dbReference type="EMBL" id="CAJPEV010000459">
    <property type="protein sequence ID" value="CAG0885505.1"/>
    <property type="molecule type" value="Genomic_DNA"/>
</dbReference>
<evidence type="ECO:0000313" key="19">
    <source>
        <dbReference type="EMBL" id="CAD7243582.1"/>
    </source>
</evidence>
<feature type="transmembrane region" description="Helical" evidence="17">
    <location>
        <begin position="336"/>
        <end position="356"/>
    </location>
</feature>
<keyword evidence="12 17" id="KW-0472">Membrane</keyword>
<evidence type="ECO:0000256" key="6">
    <source>
        <dbReference type="ARBA" id="ARBA00015571"/>
    </source>
</evidence>
<keyword evidence="9 17" id="KW-0812">Transmembrane</keyword>
<keyword evidence="10 15" id="KW-0647">Proteasome</keyword>
<comment type="function">
    <text evidence="1">The proteasome is a multicatalytic proteinase complex which is characterized by its ability to cleave peptides with Arg, Phe, Tyr, Leu, and Glu adjacent to the leaving group at neutral or slightly basic pH. The proteasome has an ATP-dependent proteolytic activity.</text>
</comment>
<evidence type="ECO:0000256" key="8">
    <source>
        <dbReference type="ARBA" id="ARBA00022490"/>
    </source>
</evidence>
<sequence length="669" mass="74065">MKVDSHIQIMFLTRSEYDRGVNTFSPEGRLFQVEYAIEAIKLGSTAIGIQTAEGVILAVEKRITSPLMEPTTIEKVVEIDKHVGCAVSGLIADARTMVDRARIEAQNHWFVYGEKMSVESVAQAVSNLAIQFGDSDDDGAAMSRPFGVAILFAGCDELGPQLYHMDPSGTFVQYDAKAIGSGSEGAQQSLKEIYHKGMTLQEALKAALTILKQVMEEKLNSTNVEVGAVTPTKSFHLFTKEQVEEVTSDGGDGMRMDMPLHLTADAMRILEAFLASDPKSTVSMSDVDEVLEELLNPGLRRNPGNISFTAVFGTFAVVSLILLIHGCLSGWTWRKLLMLFFISVFSASLLFNWILLYQKKLSERHQTLDAGIPSECQENRSFFFSIFRSIKANLFGAYGSRANCEEYMKALYVDPMLEVSPGVVVAETLAQFILHPLERMGSELAKFQGAIVSEVGWMGSIVVLALFIILVIVVLLVGCGYSFQVWPFIRISPTPSYQRQLSRQQPQAEEVIRQYVQDVLRDALPAVQHSQSESTLAHLGVRPRSQIAMHHESLAEVDPGDRDTSRRSLLLRRHRSLQAPQGNANDVVETLERLVRLRCSTTLPPSVCQQLEIAEQYLERVALGDHLSSSEEGTARPDSHVENSPLIRKMKSMLDVDEVGQEPNHADGS</sequence>
<keyword evidence="8" id="KW-0963">Cytoplasm</keyword>
<dbReference type="InterPro" id="IPR023332">
    <property type="entry name" value="Proteasome_alpha-type"/>
</dbReference>
<organism evidence="19">
    <name type="scientific">Darwinula stevensoni</name>
    <dbReference type="NCBI Taxonomy" id="69355"/>
    <lineage>
        <taxon>Eukaryota</taxon>
        <taxon>Metazoa</taxon>
        <taxon>Ecdysozoa</taxon>
        <taxon>Arthropoda</taxon>
        <taxon>Crustacea</taxon>
        <taxon>Oligostraca</taxon>
        <taxon>Ostracoda</taxon>
        <taxon>Podocopa</taxon>
        <taxon>Podocopida</taxon>
        <taxon>Darwinulocopina</taxon>
        <taxon>Darwinuloidea</taxon>
        <taxon>Darwinulidae</taxon>
        <taxon>Darwinula</taxon>
    </lineage>
</organism>
<dbReference type="GO" id="GO:0043161">
    <property type="term" value="P:proteasome-mediated ubiquitin-dependent protein catabolic process"/>
    <property type="evidence" value="ECO:0007669"/>
    <property type="project" value="InterPro"/>
</dbReference>
<evidence type="ECO:0000256" key="15">
    <source>
        <dbReference type="PROSITE-ProRule" id="PRU00808"/>
    </source>
</evidence>
<dbReference type="AlphaFoldDB" id="A0A7R9A2E5"/>
<comment type="subunit">
    <text evidence="14">The 26S proteasome consists of a 20S proteasome core and two 19S regulatory subunits. The 20S proteasome core is composed of 28 subunits that are arranged in four stacked rings, resulting in a barrel-shaped structure. The two end rings are each formed by seven alpha subunits, and the two central rings are each formed by seven beta subunits. The catalytic chamber with the active sites is on the inside of the barrel.</text>
</comment>
<dbReference type="SUPFAM" id="SSF56235">
    <property type="entry name" value="N-terminal nucleophile aminohydrolases (Ntn hydrolases)"/>
    <property type="match status" value="1"/>
</dbReference>
<dbReference type="GO" id="GO:0005634">
    <property type="term" value="C:nucleus"/>
    <property type="evidence" value="ECO:0007669"/>
    <property type="project" value="UniProtKB-SubCell"/>
</dbReference>
<evidence type="ECO:0000256" key="3">
    <source>
        <dbReference type="ARBA" id="ARBA00004141"/>
    </source>
</evidence>
<dbReference type="InterPro" id="IPR001353">
    <property type="entry name" value="Proteasome_sua/b"/>
</dbReference>
<dbReference type="PROSITE" id="PS51475">
    <property type="entry name" value="PROTEASOME_ALPHA_2"/>
    <property type="match status" value="1"/>
</dbReference>
<gene>
    <name evidence="19" type="ORF">DSTB1V02_LOCUS3498</name>
</gene>
<comment type="subcellular location">
    <subcellularLocation>
        <location evidence="4">Cytoplasm</location>
    </subcellularLocation>
    <subcellularLocation>
        <location evidence="3">Membrane</location>
        <topology evidence="3">Multi-pass membrane protein</topology>
    </subcellularLocation>
    <subcellularLocation>
        <location evidence="2">Nucleus</location>
    </subcellularLocation>
</comment>
<evidence type="ECO:0000256" key="14">
    <source>
        <dbReference type="ARBA" id="ARBA00026071"/>
    </source>
</evidence>
<dbReference type="InterPro" id="IPR050115">
    <property type="entry name" value="Proteasome_alpha"/>
</dbReference>
<keyword evidence="20" id="KW-1185">Reference proteome</keyword>
<dbReference type="EMBL" id="LR899976">
    <property type="protein sequence ID" value="CAD7243582.1"/>
    <property type="molecule type" value="Genomic_DNA"/>
</dbReference>
<protein>
    <recommendedName>
        <fullName evidence="6">Chloride channel CLIC-like protein 1</fullName>
    </recommendedName>
    <alternativeName>
        <fullName evidence="7">Proteasome subunit alpha type-5</fullName>
    </alternativeName>
</protein>
<evidence type="ECO:0000256" key="16">
    <source>
        <dbReference type="SAM" id="MobiDB-lite"/>
    </source>
</evidence>
<evidence type="ECO:0000256" key="4">
    <source>
        <dbReference type="ARBA" id="ARBA00004496"/>
    </source>
</evidence>
<evidence type="ECO:0000256" key="5">
    <source>
        <dbReference type="ARBA" id="ARBA00005944"/>
    </source>
</evidence>
<evidence type="ECO:0000256" key="12">
    <source>
        <dbReference type="ARBA" id="ARBA00023136"/>
    </source>
</evidence>
<dbReference type="InterPro" id="IPR029055">
    <property type="entry name" value="Ntn_hydrolases_N"/>
</dbReference>